<feature type="region of interest" description="Disordered" evidence="1">
    <location>
        <begin position="249"/>
        <end position="279"/>
    </location>
</feature>
<dbReference type="Proteomes" id="UP000190044">
    <property type="component" value="Unassembled WGS sequence"/>
</dbReference>
<dbReference type="AlphaFoldDB" id="A0A1T5AB72"/>
<protein>
    <submittedName>
        <fullName evidence="2">Uncharacterized protein</fullName>
    </submittedName>
</protein>
<dbReference type="EMBL" id="FUYP01000003">
    <property type="protein sequence ID" value="SKB32271.1"/>
    <property type="molecule type" value="Genomic_DNA"/>
</dbReference>
<keyword evidence="3" id="KW-1185">Reference proteome</keyword>
<feature type="compositionally biased region" description="Polar residues" evidence="1">
    <location>
        <begin position="40"/>
        <end position="59"/>
    </location>
</feature>
<feature type="compositionally biased region" description="Low complexity" evidence="1">
    <location>
        <begin position="202"/>
        <end position="221"/>
    </location>
</feature>
<evidence type="ECO:0000313" key="3">
    <source>
        <dbReference type="Proteomes" id="UP000190044"/>
    </source>
</evidence>
<feature type="region of interest" description="Disordered" evidence="1">
    <location>
        <begin position="160"/>
        <end position="221"/>
    </location>
</feature>
<evidence type="ECO:0000313" key="2">
    <source>
        <dbReference type="EMBL" id="SKB32271.1"/>
    </source>
</evidence>
<reference evidence="3" key="1">
    <citation type="submission" date="2017-02" db="EMBL/GenBank/DDBJ databases">
        <authorList>
            <person name="Varghese N."/>
            <person name="Submissions S."/>
        </authorList>
    </citation>
    <scope>NUCLEOTIDE SEQUENCE [LARGE SCALE GENOMIC DNA]</scope>
    <source>
        <strain evidence="3">R11H</strain>
    </source>
</reference>
<gene>
    <name evidence="2" type="ORF">SAMN06295937_100359</name>
</gene>
<organism evidence="2 3">
    <name type="scientific">Sphingopyxis flava</name>
    <dbReference type="NCBI Taxonomy" id="1507287"/>
    <lineage>
        <taxon>Bacteria</taxon>
        <taxon>Pseudomonadati</taxon>
        <taxon>Pseudomonadota</taxon>
        <taxon>Alphaproteobacteria</taxon>
        <taxon>Sphingomonadales</taxon>
        <taxon>Sphingomonadaceae</taxon>
        <taxon>Sphingopyxis</taxon>
    </lineage>
</organism>
<feature type="region of interest" description="Disordered" evidence="1">
    <location>
        <begin position="40"/>
        <end position="65"/>
    </location>
</feature>
<sequence>MGSLGYIVGGALQGIGSGMAQQAQSDAEERRQMALENLRQQNAQSNMRLQAELNDTNAAKSDARGDYYDARKTERGASVDAQSDARKFGYQVQLKKMDFANDIERTRLESALAQGRDAATLQLRAQIERGEIRQIVESGDGQYYAIRGDGSQIATGVKVPPKAMEDGTGSIANARAARGGGGIGSAAATAPAKPAPSPAPAKPAAKPAAAKPAPVKPGSKGTVTMAQVDALARDRGLTRAEALRFAESQGYAVAKTAPAKPAPSVEERWRKGLSGQSGR</sequence>
<proteinExistence type="predicted"/>
<name>A0A1T5AB72_9SPHN</name>
<accession>A0A1T5AB72</accession>
<evidence type="ECO:0000256" key="1">
    <source>
        <dbReference type="SAM" id="MobiDB-lite"/>
    </source>
</evidence>
<dbReference type="RefSeq" id="WP_079637253.1">
    <property type="nucleotide sequence ID" value="NZ_FUYP01000003.1"/>
</dbReference>
<feature type="compositionally biased region" description="Low complexity" evidence="1">
    <location>
        <begin position="252"/>
        <end position="263"/>
    </location>
</feature>